<dbReference type="InterPro" id="IPR043502">
    <property type="entry name" value="DNA/RNA_pol_sf"/>
</dbReference>
<dbReference type="PANTHER" id="PTHR33332">
    <property type="entry name" value="REVERSE TRANSCRIPTASE DOMAIN-CONTAINING PROTEIN"/>
    <property type="match status" value="1"/>
</dbReference>
<dbReference type="InterPro" id="IPR000477">
    <property type="entry name" value="RT_dom"/>
</dbReference>
<dbReference type="AlphaFoldDB" id="A0A2H9T438"/>
<dbReference type="GO" id="GO:0003676">
    <property type="term" value="F:nucleic acid binding"/>
    <property type="evidence" value="ECO:0007669"/>
    <property type="project" value="InterPro"/>
</dbReference>
<protein>
    <recommendedName>
        <fullName evidence="4">Reverse transcriptase domain-containing protein</fullName>
    </recommendedName>
</protein>
<dbReference type="PROSITE" id="PS50879">
    <property type="entry name" value="RNASE_H_1"/>
    <property type="match status" value="1"/>
</dbReference>
<dbReference type="InterPro" id="IPR036397">
    <property type="entry name" value="RNaseH_sf"/>
</dbReference>
<accession>A0A2H9T438</accession>
<dbReference type="Gene3D" id="3.30.420.10">
    <property type="entry name" value="Ribonuclease H-like superfamily/Ribonuclease H"/>
    <property type="match status" value="1"/>
</dbReference>
<dbReference type="InterPro" id="IPR012337">
    <property type="entry name" value="RNaseH-like_sf"/>
</dbReference>
<feature type="domain" description="RNase H type-1" evidence="2">
    <location>
        <begin position="431"/>
        <end position="565"/>
    </location>
</feature>
<dbReference type="SUPFAM" id="SSF53098">
    <property type="entry name" value="Ribonuclease H-like"/>
    <property type="match status" value="1"/>
</dbReference>
<organism evidence="3">
    <name type="scientific">invertebrate metagenome</name>
    <dbReference type="NCBI Taxonomy" id="1711999"/>
    <lineage>
        <taxon>unclassified sequences</taxon>
        <taxon>metagenomes</taxon>
        <taxon>organismal metagenomes</taxon>
    </lineage>
</organism>
<evidence type="ECO:0008006" key="4">
    <source>
        <dbReference type="Google" id="ProtNLM"/>
    </source>
</evidence>
<name>A0A2H9T438_9ZZZZ</name>
<dbReference type="Pfam" id="PF00075">
    <property type="entry name" value="RNase_H"/>
    <property type="match status" value="1"/>
</dbReference>
<evidence type="ECO:0000259" key="1">
    <source>
        <dbReference type="PROSITE" id="PS50878"/>
    </source>
</evidence>
<dbReference type="CDD" id="cd01650">
    <property type="entry name" value="RT_nLTR_like"/>
    <property type="match status" value="1"/>
</dbReference>
<dbReference type="EMBL" id="NSIT01000299">
    <property type="protein sequence ID" value="PJE77995.1"/>
    <property type="molecule type" value="Genomic_DNA"/>
</dbReference>
<evidence type="ECO:0000313" key="3">
    <source>
        <dbReference type="EMBL" id="PJE77995.1"/>
    </source>
</evidence>
<reference evidence="3" key="1">
    <citation type="journal article" date="2017" name="Appl. Environ. Microbiol.">
        <title>Molecular characterization of an Endozoicomonas-like organism causing infection in king scallop Pecten maximus L.</title>
        <authorList>
            <person name="Cano I."/>
            <person name="van Aerle R."/>
            <person name="Ross S."/>
            <person name="Verner-Jeffreys D.W."/>
            <person name="Paley R.K."/>
            <person name="Rimmer G."/>
            <person name="Ryder D."/>
            <person name="Hooper P."/>
            <person name="Stone D."/>
            <person name="Feist S.W."/>
        </authorList>
    </citation>
    <scope>NUCLEOTIDE SEQUENCE</scope>
</reference>
<comment type="caution">
    <text evidence="3">The sequence shown here is derived from an EMBL/GenBank/DDBJ whole genome shotgun (WGS) entry which is preliminary data.</text>
</comment>
<dbReference type="GO" id="GO:0004523">
    <property type="term" value="F:RNA-DNA hybrid ribonuclease activity"/>
    <property type="evidence" value="ECO:0007669"/>
    <property type="project" value="InterPro"/>
</dbReference>
<dbReference type="Pfam" id="PF00078">
    <property type="entry name" value="RVT_1"/>
    <property type="match status" value="1"/>
</dbReference>
<dbReference type="InterPro" id="IPR002156">
    <property type="entry name" value="RNaseH_domain"/>
</dbReference>
<sequence length="724" mass="82989">METMVNNRLVYSLESSGIINEEQSGFRKGRSTLDPLLRLTSDIKKGLNLKRSTLAVFLDLEKAYDLIWHDGLLVSLKNHGITGNIFKFVSSFLKNRKIQVRIHDTLSDQYELENGVAQGSVISPTLFNIYINTLSQTLHNKTKLAQFADDGCIWSTGKNIRYLTKHIQTTLTAINEWANKWGFKPSKQKTIAMYFSKSKKLPELYLGQTKLKFEKQVRYLGMIIDHKLTWSKHIQYVKETCQKAINTMRYISGCKFGANKTTQLMLYKALVRSRLDYGCQVYNTASDTVLKHLDVIQHSALRVALRAIKNTNTNSLLAEAGEPPLTLRRENLTLKYWARTQSHGDKFLLNKEIKDSEHPVNNNRAPYPSEIIRLKQKYGLDSVKISRKQDFQVPWLKTDPNVSLDLLKMIDKQNDPIGAKNLALELIDRKYNNFTKFYTDGSKNPDSNRVGLGIYNNTYKVKKSLRLSDRASVYTAELMAIQIALIGVKKNHTKFDKVVILSDSLSSLQSLITGNSSRPKLLNAIHYMISEIDQLGIDLQFEWIPSHVDIPGNEVADQLAKEALGSNVIHLNIDLSVTEVVSIINNKTQSIWQDSWSKLTNNWLRNIEDNVKIKTQLYSYNKTEDTVITRLRLGYSKLGHNINRIKKEVSPYCINCGEPETIEHILFECSAHDNHRSDFKDEIENLDKIKFDTKSILNPPKQHMRHIFDLLTAYLTAIDYLDKI</sequence>
<proteinExistence type="predicted"/>
<evidence type="ECO:0000259" key="2">
    <source>
        <dbReference type="PROSITE" id="PS50879"/>
    </source>
</evidence>
<dbReference type="SUPFAM" id="SSF56672">
    <property type="entry name" value="DNA/RNA polymerases"/>
    <property type="match status" value="1"/>
</dbReference>
<gene>
    <name evidence="3" type="ORF">CI610_03074</name>
</gene>
<dbReference type="PROSITE" id="PS50878">
    <property type="entry name" value="RT_POL"/>
    <property type="match status" value="1"/>
</dbReference>
<dbReference type="CDD" id="cd09276">
    <property type="entry name" value="Rnase_HI_RT_non_LTR"/>
    <property type="match status" value="1"/>
</dbReference>
<feature type="domain" description="Reverse transcriptase" evidence="1">
    <location>
        <begin position="1"/>
        <end position="224"/>
    </location>
</feature>